<feature type="domain" description="Reverse transcriptase Ty1/copia-type" evidence="2">
    <location>
        <begin position="690"/>
        <end position="783"/>
    </location>
</feature>
<feature type="domain" description="Reverse transcriptase Ty1/copia-type" evidence="2">
    <location>
        <begin position="815"/>
        <end position="920"/>
    </location>
</feature>
<sequence length="1260" mass="139390">MTNMLPTDVLDGANPYWQLYGLQPRMNWMREYGAECFVYDHRPHTQTRSRRAYAVGVCQSPIEGVHVLNDLTFDQRIVHEATFTGDALPTFQERIEAARRSELALVRELEMLKETPTLGGSGGAQLADDRERRPDVDVSPVSSGVPCTPESGAAPDTGAAMNEAATGESNGYEASARGVGGARVEEASTQPDAVASDETPASHGQSSAHDIDAPSATLPHPQPALRPTPEGASCEVERLDEELPHSPTRHDHDELIVNRDDESMGLIVDEEYNQRANDHDRSENNEEEGGDNDNDGDTGSADVDNENDNVVRRSTRDRNAPSRFTYVATPTNTGDASTLSTGLFTDEEIAKAAHVLTIHQAGAGRVSNLADVEAWQANSTDTVRGWLKQDTIINFFDGCSGGHSVRKALELAGVAHLFNFISCDNDPSTKPTILMRLEDLVQRIKSGKNIPAALRGIKIHLAWFSPPCTPFSAANTRSGIQERKKNLLQGDKTVRACLELIGLFKPIAWFLENPDSGGNRLARRQILQPFEQYIHTVTYCGEHGRADRKATMIMTNLTNLDLPDCRKPGHECLAKLLMGHHTRTSQAGPSYTADGTLIPGTPKEEAQLVPPLLIQRLIKHAFVEHGDALTHAEDGFSELKAYAVNALTKELDLGKSIRKIADVPHDELKRAKVKEIKGLIERKVFEIIPISDVPKSAPTLQHVWAVKVREDDTVKARLCVGGHRQTKGVNFWEVSSPTPRSTTVKLALSIAANQKWHVNLVDVAQAYVASDMDVEMYMRVPPELVDAIRSEPNDSRSGDWMKNITDVDHFLDNPRMYMTRVRKALYGAKQSGRLWFGHASEKLIAAGYVQCSKDPCVFSARNDDGSLKGIVVMYVDDFLYLGSASAFNGFHKQISKDFDVTIGSTDQRDVKIWNGLEIRRLDDGRICVTQVSKIREMAREYKTVLDGLDNGRRTKAVSPEYSGENNFDPNDGVDPNNMTPEERETLRLYQSMVGSIMYVATYTRFDVAHALAKASRLMHRASIKHIRGIARVMRYLVEHEDLALIYDGTQCMPGGTPRIFAFVDSDYGGEPMHATGEKDLGRKSTSSIIIMCAGAPIYWKSKLQKSVAISSGEAEFRALNVAMKEVAFCYYFLKEMGYDISYTPVFCDAAVGISHMKRDGNSWLEGTKQYETELSYAFSLCKSGMVVPIKIGTDDNPADLLTKSNMKNNDVTKNHIDRISGNAKVDFSTWVRRQLSSFDGTSMPSDGFLHKEQLFALCGV</sequence>
<dbReference type="PANTHER" id="PTHR11439:SF440">
    <property type="entry name" value="INTEGRASE CATALYTIC DOMAIN-CONTAINING PROTEIN"/>
    <property type="match status" value="1"/>
</dbReference>
<gene>
    <name evidence="3" type="ORF">OMED0929_LOCUS1120</name>
</gene>
<feature type="compositionally biased region" description="Basic and acidic residues" evidence="1">
    <location>
        <begin position="127"/>
        <end position="136"/>
    </location>
</feature>
<proteinExistence type="predicted"/>
<feature type="compositionally biased region" description="Acidic residues" evidence="1">
    <location>
        <begin position="285"/>
        <end position="296"/>
    </location>
</feature>
<dbReference type="SUPFAM" id="SSF53335">
    <property type="entry name" value="S-adenosyl-L-methionine-dependent methyltransferases"/>
    <property type="match status" value="1"/>
</dbReference>
<evidence type="ECO:0000313" key="3">
    <source>
        <dbReference type="EMBL" id="CAD8577272.1"/>
    </source>
</evidence>
<dbReference type="InterPro" id="IPR029063">
    <property type="entry name" value="SAM-dependent_MTases_sf"/>
</dbReference>
<evidence type="ECO:0000256" key="1">
    <source>
        <dbReference type="SAM" id="MobiDB-lite"/>
    </source>
</evidence>
<dbReference type="EMBL" id="HBEW01001272">
    <property type="protein sequence ID" value="CAD8577272.1"/>
    <property type="molecule type" value="Transcribed_RNA"/>
</dbReference>
<organism evidence="3">
    <name type="scientific">Ostreococcus mediterraneus</name>
    <dbReference type="NCBI Taxonomy" id="1486918"/>
    <lineage>
        <taxon>Eukaryota</taxon>
        <taxon>Viridiplantae</taxon>
        <taxon>Chlorophyta</taxon>
        <taxon>Mamiellophyceae</taxon>
        <taxon>Mamiellales</taxon>
        <taxon>Bathycoccaceae</taxon>
        <taxon>Ostreococcus</taxon>
    </lineage>
</organism>
<feature type="compositionally biased region" description="Basic and acidic residues" evidence="1">
    <location>
        <begin position="235"/>
        <end position="262"/>
    </location>
</feature>
<feature type="compositionally biased region" description="Basic and acidic residues" evidence="1">
    <location>
        <begin position="272"/>
        <end position="284"/>
    </location>
</feature>
<reference evidence="3" key="1">
    <citation type="submission" date="2021-01" db="EMBL/GenBank/DDBJ databases">
        <authorList>
            <person name="Corre E."/>
            <person name="Pelletier E."/>
            <person name="Niang G."/>
            <person name="Scheremetjew M."/>
            <person name="Finn R."/>
            <person name="Kale V."/>
            <person name="Holt S."/>
            <person name="Cochrane G."/>
            <person name="Meng A."/>
            <person name="Brown T."/>
            <person name="Cohen L."/>
        </authorList>
    </citation>
    <scope>NUCLEOTIDE SEQUENCE</scope>
    <source>
        <strain evidence="3">Clade-D-RCC2572</strain>
    </source>
</reference>
<dbReference type="Gene3D" id="3.40.50.150">
    <property type="entry name" value="Vaccinia Virus protein VP39"/>
    <property type="match status" value="1"/>
</dbReference>
<protein>
    <recommendedName>
        <fullName evidence="2">Reverse transcriptase Ty1/copia-type domain-containing protein</fullName>
    </recommendedName>
</protein>
<evidence type="ECO:0000259" key="2">
    <source>
        <dbReference type="Pfam" id="PF07727"/>
    </source>
</evidence>
<feature type="region of interest" description="Disordered" evidence="1">
    <location>
        <begin position="953"/>
        <end position="979"/>
    </location>
</feature>
<feature type="compositionally biased region" description="Low complexity" evidence="1">
    <location>
        <begin position="137"/>
        <end position="146"/>
    </location>
</feature>
<dbReference type="AlphaFoldDB" id="A0A7S0KCE7"/>
<feature type="region of interest" description="Disordered" evidence="1">
    <location>
        <begin position="115"/>
        <end position="329"/>
    </location>
</feature>
<name>A0A7S0KCE7_9CHLO</name>
<dbReference type="InterPro" id="IPR013103">
    <property type="entry name" value="RVT_2"/>
</dbReference>
<dbReference type="CDD" id="cd09272">
    <property type="entry name" value="RNase_HI_RT_Ty1"/>
    <property type="match status" value="1"/>
</dbReference>
<feature type="compositionally biased region" description="Basic and acidic residues" evidence="1">
    <location>
        <begin position="309"/>
        <end position="320"/>
    </location>
</feature>
<accession>A0A7S0KCE7</accession>
<dbReference type="Pfam" id="PF07727">
    <property type="entry name" value="RVT_2"/>
    <property type="match status" value="2"/>
</dbReference>
<dbReference type="PANTHER" id="PTHR11439">
    <property type="entry name" value="GAG-POL-RELATED RETROTRANSPOSON"/>
    <property type="match status" value="1"/>
</dbReference>